<organism evidence="4 5">
    <name type="scientific">Apatococcus fuscideae</name>
    <dbReference type="NCBI Taxonomy" id="2026836"/>
    <lineage>
        <taxon>Eukaryota</taxon>
        <taxon>Viridiplantae</taxon>
        <taxon>Chlorophyta</taxon>
        <taxon>core chlorophytes</taxon>
        <taxon>Trebouxiophyceae</taxon>
        <taxon>Chlorellales</taxon>
        <taxon>Chlorellaceae</taxon>
        <taxon>Apatococcus</taxon>
    </lineage>
</organism>
<dbReference type="PROSITE" id="PS50297">
    <property type="entry name" value="ANK_REP_REGION"/>
    <property type="match status" value="1"/>
</dbReference>
<feature type="repeat" description="ANK" evidence="3">
    <location>
        <begin position="111"/>
        <end position="149"/>
    </location>
</feature>
<dbReference type="Proteomes" id="UP001485043">
    <property type="component" value="Unassembled WGS sequence"/>
</dbReference>
<evidence type="ECO:0000313" key="5">
    <source>
        <dbReference type="Proteomes" id="UP001485043"/>
    </source>
</evidence>
<dbReference type="Pfam" id="PF12796">
    <property type="entry name" value="Ank_2"/>
    <property type="match status" value="1"/>
</dbReference>
<keyword evidence="1" id="KW-0677">Repeat</keyword>
<dbReference type="EMBL" id="JALJOV010000765">
    <property type="protein sequence ID" value="KAK9861406.1"/>
    <property type="molecule type" value="Genomic_DNA"/>
</dbReference>
<sequence length="285" mass="31492">MSDKERKTRSLIYSLWHYNTSLSGRLRACGCRNVGSSSCPAPGSVGPYLARLGNLELFKAIEKESTSWWSTQLDRGAGTVLHIAAEHGQLECVKFLVEQRGAHVNQQDYKQGWTPLHRCARMAHHRHAHFLHIFQYLLNHGANADLMTFHGFEDLAQGTMDPPLSVMDVAVSKGKGWQVGELKQILWEMIKGAAHIPKAPAFVYTGPSIGKDAQAVMDAWSQLPKQYPPANWRPPPPAGFLAAQGMRAATQEPWRPAGIDDGSSFMRPMTEAELSHQSQTAAVEG</sequence>
<keyword evidence="2 3" id="KW-0040">ANK repeat</keyword>
<gene>
    <name evidence="4" type="ORF">WJX84_003615</name>
</gene>
<dbReference type="PANTHER" id="PTHR24189">
    <property type="entry name" value="MYOTROPHIN"/>
    <property type="match status" value="1"/>
</dbReference>
<name>A0AAW1SY64_9CHLO</name>
<comment type="caution">
    <text evidence="4">The sequence shown here is derived from an EMBL/GenBank/DDBJ whole genome shotgun (WGS) entry which is preliminary data.</text>
</comment>
<protein>
    <submittedName>
        <fullName evidence="4">Uncharacterized protein</fullName>
    </submittedName>
</protein>
<dbReference type="InterPro" id="IPR050745">
    <property type="entry name" value="Multifunctional_regulatory"/>
</dbReference>
<feature type="repeat" description="ANK" evidence="3">
    <location>
        <begin position="76"/>
        <end position="109"/>
    </location>
</feature>
<dbReference type="SMART" id="SM00248">
    <property type="entry name" value="ANK"/>
    <property type="match status" value="2"/>
</dbReference>
<accession>A0AAW1SY64</accession>
<dbReference type="InterPro" id="IPR036770">
    <property type="entry name" value="Ankyrin_rpt-contain_sf"/>
</dbReference>
<keyword evidence="5" id="KW-1185">Reference proteome</keyword>
<dbReference type="InterPro" id="IPR002110">
    <property type="entry name" value="Ankyrin_rpt"/>
</dbReference>
<dbReference type="Gene3D" id="1.25.40.20">
    <property type="entry name" value="Ankyrin repeat-containing domain"/>
    <property type="match status" value="1"/>
</dbReference>
<evidence type="ECO:0000256" key="1">
    <source>
        <dbReference type="ARBA" id="ARBA00022737"/>
    </source>
</evidence>
<dbReference type="PANTHER" id="PTHR24189:SF50">
    <property type="entry name" value="ANKYRIN REPEAT AND SOCS BOX PROTEIN 2"/>
    <property type="match status" value="1"/>
</dbReference>
<proteinExistence type="predicted"/>
<dbReference type="AlphaFoldDB" id="A0AAW1SY64"/>
<reference evidence="4 5" key="1">
    <citation type="journal article" date="2024" name="Nat. Commun.">
        <title>Phylogenomics reveals the evolutionary origins of lichenization in chlorophyte algae.</title>
        <authorList>
            <person name="Puginier C."/>
            <person name="Libourel C."/>
            <person name="Otte J."/>
            <person name="Skaloud P."/>
            <person name="Haon M."/>
            <person name="Grisel S."/>
            <person name="Petersen M."/>
            <person name="Berrin J.G."/>
            <person name="Delaux P.M."/>
            <person name="Dal Grande F."/>
            <person name="Keller J."/>
        </authorList>
    </citation>
    <scope>NUCLEOTIDE SEQUENCE [LARGE SCALE GENOMIC DNA]</scope>
    <source>
        <strain evidence="4 5">SAG 2523</strain>
    </source>
</reference>
<evidence type="ECO:0000256" key="3">
    <source>
        <dbReference type="PROSITE-ProRule" id="PRU00023"/>
    </source>
</evidence>
<evidence type="ECO:0000256" key="2">
    <source>
        <dbReference type="ARBA" id="ARBA00023043"/>
    </source>
</evidence>
<evidence type="ECO:0000313" key="4">
    <source>
        <dbReference type="EMBL" id="KAK9861406.1"/>
    </source>
</evidence>
<dbReference type="PROSITE" id="PS50088">
    <property type="entry name" value="ANK_REPEAT"/>
    <property type="match status" value="2"/>
</dbReference>
<dbReference type="SUPFAM" id="SSF48403">
    <property type="entry name" value="Ankyrin repeat"/>
    <property type="match status" value="1"/>
</dbReference>